<accession>A0A547PXY1</accession>
<comment type="catalytic activity">
    <reaction evidence="10">
        <text>a (3R)-hydroxyacyl-[ACP] + L-ornithine = a lyso-ornithine lipid + holo-[ACP] + H(+)</text>
        <dbReference type="Rhea" id="RHEA:20633"/>
        <dbReference type="Rhea" id="RHEA-COMP:9685"/>
        <dbReference type="Rhea" id="RHEA-COMP:9945"/>
        <dbReference type="ChEBI" id="CHEBI:15378"/>
        <dbReference type="ChEBI" id="CHEBI:46911"/>
        <dbReference type="ChEBI" id="CHEBI:64479"/>
        <dbReference type="ChEBI" id="CHEBI:78827"/>
        <dbReference type="ChEBI" id="CHEBI:138482"/>
        <dbReference type="EC" id="2.3.2.30"/>
    </reaction>
    <physiologicalReaction direction="left-to-right" evidence="10">
        <dbReference type="Rhea" id="RHEA:20634"/>
    </physiologicalReaction>
</comment>
<keyword evidence="3 11" id="KW-0808">Transferase</keyword>
<keyword evidence="12" id="KW-1185">Reference proteome</keyword>
<gene>
    <name evidence="11" type="ORF">FEV53_11335</name>
</gene>
<dbReference type="GO" id="GO:0043810">
    <property type="term" value="F:ornithine-acyl [acyl carrier protein] N-acyltransferase activity"/>
    <property type="evidence" value="ECO:0007669"/>
    <property type="project" value="UniProtKB-EC"/>
</dbReference>
<name>A0A547PXY1_9RHOB</name>
<dbReference type="Pfam" id="PF13444">
    <property type="entry name" value="Acetyltransf_5"/>
    <property type="match status" value="1"/>
</dbReference>
<keyword evidence="2" id="KW-0444">Lipid biosynthesis</keyword>
<dbReference type="Gene3D" id="3.40.630.30">
    <property type="match status" value="1"/>
</dbReference>
<comment type="function">
    <text evidence="9">Catalyzes the first step in the biosynthesis of ornithine lipids, which are phosphorus-free membrane lipids. Catalyzes the 3-hydroxyacyl-acyl carrier protein-dependent acylation of ornithine to form lyso-ornithine lipid (LOL).</text>
</comment>
<evidence type="ECO:0000313" key="12">
    <source>
        <dbReference type="Proteomes" id="UP000318590"/>
    </source>
</evidence>
<comment type="pathway">
    <text evidence="1">Lipid metabolism.</text>
</comment>
<sequence length="242" mass="26904">MVLLSKGRYRVIEAETADQIAHAMALRLRIFPVDAAGPDPYDQQCRHILIEDIATGEVVCTYRLRTVHTAGEVDDTYSARYYGLGALRRFNAPMVELGRFCIDPDRCDGDILRVAWGALTRIVDRDGVGMLFGCASFQGTDAAQHADAFALLHARHEAPVRWRPRVKAPRIFQLASALRGPLDPRRAMAAMPPLLRTYLTMGGWVSDHAVVDEEMGTMHVFTGVEIRAIPPARQRLLRAVAV</sequence>
<dbReference type="EMBL" id="VFSV01000018">
    <property type="protein sequence ID" value="TRD18974.1"/>
    <property type="molecule type" value="Genomic_DNA"/>
</dbReference>
<proteinExistence type="inferred from homology"/>
<evidence type="ECO:0000256" key="5">
    <source>
        <dbReference type="ARBA" id="ARBA00023315"/>
    </source>
</evidence>
<evidence type="ECO:0000256" key="10">
    <source>
        <dbReference type="ARBA" id="ARBA00047785"/>
    </source>
</evidence>
<dbReference type="Proteomes" id="UP000318590">
    <property type="component" value="Unassembled WGS sequence"/>
</dbReference>
<evidence type="ECO:0000256" key="7">
    <source>
        <dbReference type="ARBA" id="ARBA00039058"/>
    </source>
</evidence>
<evidence type="ECO:0000256" key="1">
    <source>
        <dbReference type="ARBA" id="ARBA00005189"/>
    </source>
</evidence>
<organism evidence="11 12">
    <name type="scientific">Palleronia caenipelagi</name>
    <dbReference type="NCBI Taxonomy" id="2489174"/>
    <lineage>
        <taxon>Bacteria</taxon>
        <taxon>Pseudomonadati</taxon>
        <taxon>Pseudomonadota</taxon>
        <taxon>Alphaproteobacteria</taxon>
        <taxon>Rhodobacterales</taxon>
        <taxon>Roseobacteraceae</taxon>
        <taxon>Palleronia</taxon>
    </lineage>
</organism>
<comment type="similarity">
    <text evidence="6">Belongs to the acetyltransferase family. OlsB subfamily.</text>
</comment>
<dbReference type="AlphaFoldDB" id="A0A547PXY1"/>
<dbReference type="RefSeq" id="WP_142834946.1">
    <property type="nucleotide sequence ID" value="NZ_VFSV01000018.1"/>
</dbReference>
<evidence type="ECO:0000256" key="9">
    <source>
        <dbReference type="ARBA" id="ARBA00045724"/>
    </source>
</evidence>
<evidence type="ECO:0000256" key="6">
    <source>
        <dbReference type="ARBA" id="ARBA00038095"/>
    </source>
</evidence>
<dbReference type="OrthoDB" id="9787072at2"/>
<dbReference type="EC" id="2.3.2.30" evidence="7"/>
<evidence type="ECO:0000313" key="11">
    <source>
        <dbReference type="EMBL" id="TRD18974.1"/>
    </source>
</evidence>
<evidence type="ECO:0000256" key="8">
    <source>
        <dbReference type="ARBA" id="ARBA00039866"/>
    </source>
</evidence>
<dbReference type="SUPFAM" id="SSF55729">
    <property type="entry name" value="Acyl-CoA N-acyltransferases (Nat)"/>
    <property type="match status" value="1"/>
</dbReference>
<comment type="caution">
    <text evidence="11">The sequence shown here is derived from an EMBL/GenBank/DDBJ whole genome shotgun (WGS) entry which is preliminary data.</text>
</comment>
<dbReference type="InterPro" id="IPR052351">
    <property type="entry name" value="Ornithine_N-alpha-AT"/>
</dbReference>
<dbReference type="PANTHER" id="PTHR37323:SF1">
    <property type="entry name" value="L-ORNITHINE N(ALPHA)-ACYLTRANSFERASE"/>
    <property type="match status" value="1"/>
</dbReference>
<keyword evidence="5" id="KW-0012">Acyltransferase</keyword>
<evidence type="ECO:0000256" key="4">
    <source>
        <dbReference type="ARBA" id="ARBA00023098"/>
    </source>
</evidence>
<dbReference type="PANTHER" id="PTHR37323">
    <property type="entry name" value="GCN5-RELATED N-ACETYLTRANSFERASE"/>
    <property type="match status" value="1"/>
</dbReference>
<reference evidence="11 12" key="1">
    <citation type="submission" date="2019-06" db="EMBL/GenBank/DDBJ databases">
        <title>Paenimaribius caenipelagi gen. nov., sp. nov., isolated from a tidal flat.</title>
        <authorList>
            <person name="Yoon J.-H."/>
        </authorList>
    </citation>
    <scope>NUCLEOTIDE SEQUENCE [LARGE SCALE GENOMIC DNA]</scope>
    <source>
        <strain evidence="11 12">JBTF-M29</strain>
    </source>
</reference>
<dbReference type="InterPro" id="IPR016181">
    <property type="entry name" value="Acyl_CoA_acyltransferase"/>
</dbReference>
<evidence type="ECO:0000256" key="2">
    <source>
        <dbReference type="ARBA" id="ARBA00022516"/>
    </source>
</evidence>
<dbReference type="GO" id="GO:0006629">
    <property type="term" value="P:lipid metabolic process"/>
    <property type="evidence" value="ECO:0007669"/>
    <property type="project" value="UniProtKB-KW"/>
</dbReference>
<protein>
    <recommendedName>
        <fullName evidence="8">L-ornithine N(alpha)-acyltransferase</fullName>
        <ecNumber evidence="7">2.3.2.30</ecNumber>
    </recommendedName>
</protein>
<evidence type="ECO:0000256" key="3">
    <source>
        <dbReference type="ARBA" id="ARBA00022679"/>
    </source>
</evidence>
<keyword evidence="4" id="KW-0443">Lipid metabolism</keyword>